<evidence type="ECO:0000259" key="7">
    <source>
        <dbReference type="SMART" id="SM01332"/>
    </source>
</evidence>
<keyword evidence="2 4" id="KW-0195">Cyclin</keyword>
<dbReference type="GO" id="GO:0005634">
    <property type="term" value="C:nucleus"/>
    <property type="evidence" value="ECO:0007669"/>
    <property type="project" value="UniProtKB-ARBA"/>
</dbReference>
<evidence type="ECO:0000256" key="5">
    <source>
        <dbReference type="SAM" id="MobiDB-lite"/>
    </source>
</evidence>
<keyword evidence="1" id="KW-0132">Cell division</keyword>
<evidence type="ECO:0000256" key="3">
    <source>
        <dbReference type="ARBA" id="ARBA00023306"/>
    </source>
</evidence>
<dbReference type="EnsemblMetazoa" id="AEPI008929-RA">
    <property type="protein sequence ID" value="AEPI008929-PA"/>
    <property type="gene ID" value="AEPI008929"/>
</dbReference>
<keyword evidence="3" id="KW-0131">Cell cycle</keyword>
<dbReference type="InterPro" id="IPR036915">
    <property type="entry name" value="Cyclin-like_sf"/>
</dbReference>
<dbReference type="VEuPathDB" id="VectorBase:AEPI008929"/>
<dbReference type="STRING" id="199890.A0A182PPQ0"/>
<dbReference type="SUPFAM" id="SSF47954">
    <property type="entry name" value="Cyclin-like"/>
    <property type="match status" value="2"/>
</dbReference>
<dbReference type="InterPro" id="IPR048258">
    <property type="entry name" value="Cyclins_cyclin-box"/>
</dbReference>
<dbReference type="InterPro" id="IPR013763">
    <property type="entry name" value="Cyclin-like_dom"/>
</dbReference>
<dbReference type="PANTHER" id="PTHR10177">
    <property type="entry name" value="CYCLINS"/>
    <property type="match status" value="1"/>
</dbReference>
<dbReference type="GO" id="GO:0000278">
    <property type="term" value="P:mitotic cell cycle"/>
    <property type="evidence" value="ECO:0007669"/>
    <property type="project" value="UniProtKB-ARBA"/>
</dbReference>
<keyword evidence="9" id="KW-1185">Reference proteome</keyword>
<protein>
    <submittedName>
        <fullName evidence="8">Uncharacterized protein</fullName>
    </submittedName>
</protein>
<proteinExistence type="inferred from homology"/>
<dbReference type="AlphaFoldDB" id="A0A182PPQ0"/>
<dbReference type="InterPro" id="IPR004367">
    <property type="entry name" value="Cyclin_C-dom"/>
</dbReference>
<evidence type="ECO:0000259" key="6">
    <source>
        <dbReference type="SMART" id="SM00385"/>
    </source>
</evidence>
<dbReference type="PROSITE" id="PS00292">
    <property type="entry name" value="CYCLINS"/>
    <property type="match status" value="1"/>
</dbReference>
<dbReference type="SMART" id="SM01332">
    <property type="entry name" value="Cyclin_C"/>
    <property type="match status" value="1"/>
</dbReference>
<evidence type="ECO:0000313" key="8">
    <source>
        <dbReference type="EnsemblMetazoa" id="AEPI008929-PA"/>
    </source>
</evidence>
<dbReference type="GO" id="GO:0051301">
    <property type="term" value="P:cell division"/>
    <property type="evidence" value="ECO:0007669"/>
    <property type="project" value="UniProtKB-KW"/>
</dbReference>
<sequence>MNLFSSLKQDSHHHQQQHTRPSSAKIRRNDHPRTSSTSTGPVPSKSSSTATSINLPQAPTTSTTITTASTVPTAVGLSMPSISSSASTSSVGSNSKAGFSDYTSDTQASSEFPIASDFENYPLDSPATFGSNAMSPPCEANLLRDGLADYDNYTARHGTEDLFELCFPGLGKSTAGVSGVAVGAGMAVPASSCYVTPSYKLRCCPLPKLSWTDTQELWRLMCRKDDLAWLAREPNMFDDHPGLQPRMRAILLDWLNEVCEVYKLHRETYYLAVDYIDRYLSLKKELKKNHLQLLGITALFIAAKVEEIYPPKIGEFAYVTDGACTEEDILREELLLLSALDWKINPVTVIGWLGLYMQINVTSREADAPVRNLKRSSNSAPNHSPSPKKRKITDENSDVNNIQQAAAVSGQQQKVSTNASSTATSKTDDAFVYPQFSGMEFAHTAQLIDLCSLDVGLANFKYSVIAAAALSYTFDRKMATFVSGLPWEEIAPCAKWMEPYFQVICDENASCPLTFLESSDPIKYSHGLKHICPNLVSDSSHIIQTHTTSLDMLDLVSIKIEQMESTVRMGQLEASPAAPIGIESEDGILTPPASNRKSLEAIGGVITAVSVAAP</sequence>
<evidence type="ECO:0000313" key="9">
    <source>
        <dbReference type="Proteomes" id="UP000075885"/>
    </source>
</evidence>
<evidence type="ECO:0000256" key="4">
    <source>
        <dbReference type="RuleBase" id="RU000383"/>
    </source>
</evidence>
<evidence type="ECO:0000256" key="2">
    <source>
        <dbReference type="ARBA" id="ARBA00023127"/>
    </source>
</evidence>
<name>A0A182PPQ0_9DIPT</name>
<comment type="similarity">
    <text evidence="4">Belongs to the cyclin family.</text>
</comment>
<dbReference type="CDD" id="cd20520">
    <property type="entry name" value="CYCLIN_CCNE_rpt2"/>
    <property type="match status" value="1"/>
</dbReference>
<dbReference type="SMART" id="SM00385">
    <property type="entry name" value="CYCLIN"/>
    <property type="match status" value="1"/>
</dbReference>
<dbReference type="FunFam" id="1.10.472.10:FF:000001">
    <property type="entry name" value="G2/mitotic-specific cyclin"/>
    <property type="match status" value="1"/>
</dbReference>
<reference evidence="8" key="2">
    <citation type="submission" date="2020-05" db="UniProtKB">
        <authorList>
            <consortium name="EnsemblMetazoa"/>
        </authorList>
    </citation>
    <scope>IDENTIFICATION</scope>
    <source>
        <strain evidence="8">Epiroticus2</strain>
    </source>
</reference>
<accession>A0A182PPQ0</accession>
<feature type="domain" description="Cyclin-like" evidence="6">
    <location>
        <begin position="253"/>
        <end position="338"/>
    </location>
</feature>
<dbReference type="Proteomes" id="UP000075885">
    <property type="component" value="Unassembled WGS sequence"/>
</dbReference>
<dbReference type="Pfam" id="PF00134">
    <property type="entry name" value="Cyclin_N"/>
    <property type="match status" value="1"/>
</dbReference>
<dbReference type="Gene3D" id="1.10.472.10">
    <property type="entry name" value="Cyclin-like"/>
    <property type="match status" value="1"/>
</dbReference>
<dbReference type="Pfam" id="PF02984">
    <property type="entry name" value="Cyclin_C"/>
    <property type="match status" value="1"/>
</dbReference>
<feature type="domain" description="Cyclin C-terminal" evidence="7">
    <location>
        <begin position="347"/>
        <end position="533"/>
    </location>
</feature>
<organism evidence="8 9">
    <name type="scientific">Anopheles epiroticus</name>
    <dbReference type="NCBI Taxonomy" id="199890"/>
    <lineage>
        <taxon>Eukaryota</taxon>
        <taxon>Metazoa</taxon>
        <taxon>Ecdysozoa</taxon>
        <taxon>Arthropoda</taxon>
        <taxon>Hexapoda</taxon>
        <taxon>Insecta</taxon>
        <taxon>Pterygota</taxon>
        <taxon>Neoptera</taxon>
        <taxon>Endopterygota</taxon>
        <taxon>Diptera</taxon>
        <taxon>Nematocera</taxon>
        <taxon>Culicoidea</taxon>
        <taxon>Culicidae</taxon>
        <taxon>Anophelinae</taxon>
        <taxon>Anopheles</taxon>
    </lineage>
</organism>
<feature type="compositionally biased region" description="Polar residues" evidence="5">
    <location>
        <begin position="34"/>
        <end position="58"/>
    </location>
</feature>
<reference evidence="9" key="1">
    <citation type="submission" date="2013-03" db="EMBL/GenBank/DDBJ databases">
        <title>The Genome Sequence of Anopheles epiroticus epiroticus2.</title>
        <authorList>
            <consortium name="The Broad Institute Genomics Platform"/>
            <person name="Neafsey D.E."/>
            <person name="Howell P."/>
            <person name="Walker B."/>
            <person name="Young S.K."/>
            <person name="Zeng Q."/>
            <person name="Gargeya S."/>
            <person name="Fitzgerald M."/>
            <person name="Haas B."/>
            <person name="Abouelleil A."/>
            <person name="Allen A.W."/>
            <person name="Alvarado L."/>
            <person name="Arachchi H.M."/>
            <person name="Berlin A.M."/>
            <person name="Chapman S.B."/>
            <person name="Gainer-Dewar J."/>
            <person name="Goldberg J."/>
            <person name="Griggs A."/>
            <person name="Gujja S."/>
            <person name="Hansen M."/>
            <person name="Howarth C."/>
            <person name="Imamovic A."/>
            <person name="Ireland A."/>
            <person name="Larimer J."/>
            <person name="McCowan C."/>
            <person name="Murphy C."/>
            <person name="Pearson M."/>
            <person name="Poon T.W."/>
            <person name="Priest M."/>
            <person name="Roberts A."/>
            <person name="Saif S."/>
            <person name="Shea T."/>
            <person name="Sisk P."/>
            <person name="Sykes S."/>
            <person name="Wortman J."/>
            <person name="Nusbaum C."/>
            <person name="Birren B."/>
        </authorList>
    </citation>
    <scope>NUCLEOTIDE SEQUENCE [LARGE SCALE GENOMIC DNA]</scope>
    <source>
        <strain evidence="9">Epiroticus2</strain>
    </source>
</reference>
<feature type="region of interest" description="Disordered" evidence="5">
    <location>
        <begin position="1"/>
        <end position="66"/>
    </location>
</feature>
<feature type="compositionally biased region" description="Low complexity" evidence="5">
    <location>
        <begin position="376"/>
        <end position="385"/>
    </location>
</feature>
<feature type="region of interest" description="Disordered" evidence="5">
    <location>
        <begin position="370"/>
        <end position="394"/>
    </location>
</feature>
<dbReference type="InterPro" id="IPR039361">
    <property type="entry name" value="Cyclin"/>
</dbReference>
<dbReference type="InterPro" id="IPR006671">
    <property type="entry name" value="Cyclin_N"/>
</dbReference>
<dbReference type="CDD" id="cd20519">
    <property type="entry name" value="CYCLIN_CCNE_rpt1"/>
    <property type="match status" value="1"/>
</dbReference>
<evidence type="ECO:0000256" key="1">
    <source>
        <dbReference type="ARBA" id="ARBA00022618"/>
    </source>
</evidence>